<evidence type="ECO:0000313" key="14">
    <source>
        <dbReference type="EMBL" id="SVE69831.1"/>
    </source>
</evidence>
<keyword evidence="4" id="KW-0509">mRNA transport</keyword>
<evidence type="ECO:0000256" key="13">
    <source>
        <dbReference type="SAM" id="MobiDB-lite"/>
    </source>
</evidence>
<keyword evidence="6" id="KW-0811">Translocation</keyword>
<protein>
    <recommendedName>
        <fullName evidence="10">mRNA export factor GLE1</fullName>
    </recommendedName>
    <alternativeName>
        <fullName evidence="12">GLE1 RNA export mediator</fullName>
    </alternativeName>
    <alternativeName>
        <fullName evidence="11">Nucleoporin GLE1</fullName>
    </alternativeName>
</protein>
<dbReference type="GO" id="GO:0044614">
    <property type="term" value="C:nuclear pore cytoplasmic filaments"/>
    <property type="evidence" value="ECO:0007669"/>
    <property type="project" value="TreeGrafter"/>
</dbReference>
<comment type="subcellular location">
    <subcellularLocation>
        <location evidence="1">Nucleus</location>
        <location evidence="1">Nuclear pore complex</location>
    </subcellularLocation>
</comment>
<dbReference type="InterPro" id="IPR012476">
    <property type="entry name" value="GLE1"/>
</dbReference>
<evidence type="ECO:0000256" key="12">
    <source>
        <dbReference type="ARBA" id="ARBA00030897"/>
    </source>
</evidence>
<dbReference type="Gene3D" id="1.25.40.510">
    <property type="entry name" value="GLE1-like"/>
    <property type="match status" value="1"/>
</dbReference>
<proteinExistence type="evidence at transcript level"/>
<feature type="compositionally biased region" description="Polar residues" evidence="13">
    <location>
        <begin position="449"/>
        <end position="458"/>
    </location>
</feature>
<comment type="similarity">
    <text evidence="2">Belongs to the GLE1 family.</text>
</comment>
<evidence type="ECO:0000256" key="8">
    <source>
        <dbReference type="ARBA" id="ARBA00023242"/>
    </source>
</evidence>
<dbReference type="EMBL" id="LR000212">
    <property type="protein sequence ID" value="SVE69831.1"/>
    <property type="molecule type" value="mRNA"/>
</dbReference>
<keyword evidence="7" id="KW-0906">Nuclear pore complex</keyword>
<dbReference type="InterPro" id="IPR038506">
    <property type="entry name" value="GLE1-like_sf"/>
</dbReference>
<evidence type="ECO:0000256" key="6">
    <source>
        <dbReference type="ARBA" id="ARBA00023010"/>
    </source>
</evidence>
<keyword evidence="5" id="KW-0653">Protein transport</keyword>
<dbReference type="GO" id="GO:0005737">
    <property type="term" value="C:cytoplasm"/>
    <property type="evidence" value="ECO:0007669"/>
    <property type="project" value="TreeGrafter"/>
</dbReference>
<evidence type="ECO:0000256" key="1">
    <source>
        <dbReference type="ARBA" id="ARBA00004567"/>
    </source>
</evidence>
<dbReference type="GO" id="GO:0015031">
    <property type="term" value="P:protein transport"/>
    <property type="evidence" value="ECO:0007669"/>
    <property type="project" value="UniProtKB-KW"/>
</dbReference>
<gene>
    <name evidence="14" type="primary">EOG090X0755</name>
</gene>
<evidence type="ECO:0000256" key="11">
    <source>
        <dbReference type="ARBA" id="ARBA00029983"/>
    </source>
</evidence>
<dbReference type="PANTHER" id="PTHR12960:SF0">
    <property type="entry name" value="MRNA EXPORT FACTOR GLE1"/>
    <property type="match status" value="1"/>
</dbReference>
<dbReference type="GO" id="GO:0031369">
    <property type="term" value="F:translation initiation factor binding"/>
    <property type="evidence" value="ECO:0007669"/>
    <property type="project" value="TreeGrafter"/>
</dbReference>
<evidence type="ECO:0000256" key="2">
    <source>
        <dbReference type="ARBA" id="ARBA00011056"/>
    </source>
</evidence>
<evidence type="ECO:0000256" key="5">
    <source>
        <dbReference type="ARBA" id="ARBA00022927"/>
    </source>
</evidence>
<sequence length="750" mass="86676">MDENEREILLANEEVFTSPLRETVLSLSNTPKGKIQYNRSPLSSTSDLLEITETSGFILSDGIFQRKNGLVFEKSFQELSFNEKPSEGNLVEVTIPGPNNKRPTLLTDNQVKGTKPLRWQEELTFMRNTNQLINTPVYCQNSIIEMFDKRNLQTMTTSIEETTPVYNLSHQSIMDMFERREKQQPLTVTSSFKNKMEAFTQTSRQKADEECQRKKLELEQRLVPKMESHMDVEKNMQRIEEEARRQRLYKEDQINRRLHEIQSQKEIQEQKLLMDEQKRQKLEQVKSESKTRKEACRLLVESGWNKLKTSTSQCLESKSFRSKNQINIMKVDELKSQCESTMARESDDEHQITETVNRCESLTRQFNDLVSSVCVDVEKHNDYVIQERRKAAQVPPPIVVAPKPEVAVPKAEVIRSISPEAYESVHPEDLARYTELIAELERYESEATAFSSNPAMKTTRSDLHRGPLSSVNEISDKTSQHLLDKLQVIRKVLHGEPIKTDKGNYIRVSDYDGALEYFKYQLASRLVVRGETDICINPKAAFPIAAIITELWIEFPDFGRLVLAHFYRKCPFLVPYYPVCLEGQNQEDYYKLLGYKYIKGKVELQSAYIKRMSGIVRLYSAIFITRPRQSQCQHPHGLHEAWRFLAALLNTQPQSDITATVLNTFLTVTGNKMSQEYGRQLSKVLVFICKDFITRIKQVSLGEENVNKFVLLVINSLQINHMSTPQNAKLQLNPISLHPKAQVFPLHFSM</sequence>
<evidence type="ECO:0000256" key="4">
    <source>
        <dbReference type="ARBA" id="ARBA00022816"/>
    </source>
</evidence>
<feature type="region of interest" description="Disordered" evidence="13">
    <location>
        <begin position="449"/>
        <end position="468"/>
    </location>
</feature>
<evidence type="ECO:0000256" key="10">
    <source>
        <dbReference type="ARBA" id="ARBA00026227"/>
    </source>
</evidence>
<reference evidence="14" key="1">
    <citation type="submission" date="2018-08" db="EMBL/GenBank/DDBJ databases">
        <authorList>
            <person name="Cornetti L."/>
        </authorList>
    </citation>
    <scope>NUCLEOTIDE SEQUENCE</scope>
    <source>
        <strain evidence="14">FI-BAL1-1</strain>
    </source>
</reference>
<evidence type="ECO:0000256" key="7">
    <source>
        <dbReference type="ARBA" id="ARBA00023132"/>
    </source>
</evidence>
<keyword evidence="3" id="KW-0813">Transport</keyword>
<dbReference type="AlphaFoldDB" id="A0A4Y7LMK9"/>
<accession>A0A4Y7LMK9</accession>
<dbReference type="GO" id="GO:0000822">
    <property type="term" value="F:inositol hexakisphosphate binding"/>
    <property type="evidence" value="ECO:0007669"/>
    <property type="project" value="TreeGrafter"/>
</dbReference>
<organism evidence="14">
    <name type="scientific">Eubosmina coregoni</name>
    <dbReference type="NCBI Taxonomy" id="186181"/>
    <lineage>
        <taxon>Eukaryota</taxon>
        <taxon>Metazoa</taxon>
        <taxon>Ecdysozoa</taxon>
        <taxon>Arthropoda</taxon>
        <taxon>Crustacea</taxon>
        <taxon>Branchiopoda</taxon>
        <taxon>Diplostraca</taxon>
        <taxon>Cladocera</taxon>
        <taxon>Anomopoda</taxon>
        <taxon>Bosminidae</taxon>
        <taxon>Eubosmina</taxon>
    </lineage>
</organism>
<comment type="function">
    <text evidence="9">Required for the export of mRNAs containing poly(A) tails from the nucleus into the cytoplasm. May be involved in the terminal step of the mRNA transport through the nuclear pore complex (NPC).</text>
</comment>
<keyword evidence="8" id="KW-0539">Nucleus</keyword>
<dbReference type="GO" id="GO:0016973">
    <property type="term" value="P:poly(A)+ mRNA export from nucleus"/>
    <property type="evidence" value="ECO:0007669"/>
    <property type="project" value="InterPro"/>
</dbReference>
<evidence type="ECO:0000256" key="3">
    <source>
        <dbReference type="ARBA" id="ARBA00022448"/>
    </source>
</evidence>
<dbReference type="GO" id="GO:0005543">
    <property type="term" value="F:phospholipid binding"/>
    <property type="evidence" value="ECO:0007669"/>
    <property type="project" value="TreeGrafter"/>
</dbReference>
<name>A0A4Y7LMK9_9CRUS</name>
<dbReference type="PANTHER" id="PTHR12960">
    <property type="entry name" value="GLE-1-RELATED"/>
    <property type="match status" value="1"/>
</dbReference>
<dbReference type="Pfam" id="PF07817">
    <property type="entry name" value="GLE1"/>
    <property type="match status" value="1"/>
</dbReference>
<evidence type="ECO:0000256" key="9">
    <source>
        <dbReference type="ARBA" id="ARBA00024680"/>
    </source>
</evidence>